<proteinExistence type="predicted"/>
<dbReference type="Gene3D" id="1.50.10.10">
    <property type="match status" value="1"/>
</dbReference>
<name>A0A3Q8X2U3_9BACL</name>
<protein>
    <recommendedName>
        <fullName evidence="5">Glycosyl-hydrolase family 116 catalytic region domain-containing protein</fullName>
    </recommendedName>
</protein>
<dbReference type="GO" id="GO:0005975">
    <property type="term" value="P:carbohydrate metabolic process"/>
    <property type="evidence" value="ECO:0007669"/>
    <property type="project" value="InterPro"/>
</dbReference>
<feature type="domain" description="Glycosyl-hydrolase family 116 catalytic region" evidence="1">
    <location>
        <begin position="404"/>
        <end position="778"/>
    </location>
</feature>
<dbReference type="AlphaFoldDB" id="A0A3Q8X2U3"/>
<dbReference type="GO" id="GO:0004553">
    <property type="term" value="F:hydrolase activity, hydrolyzing O-glycosyl compounds"/>
    <property type="evidence" value="ECO:0007669"/>
    <property type="project" value="InterPro"/>
</dbReference>
<sequence length="842" mass="93016">MRFNPKEVGDFVSQQYNGVYTGERNTHIAFPLGGIGAGMLCLEGTGALSHFAMHHRPNNLNEPMVFSALSVKTPSGDIVARVLEGQVPRRKIFGTKVKDYESGPGSGLYGKHFGLPRFAESSFEGRFPFGTVSLQDEKMPVDVSIQGWSPFIPLNANDSSLPAAGLEFTFENKTSESLELVYSFHAANFMSSWNTEGRRVLRAEGEANGFVLDQPALAGEPWKRGSFSAVTDDPRAEVDCAWFRGGWFDSVTMIWNKVTAGESCEHPPVTEGAPSPGASLYVPLELLPYERQTVRVMLSWYVPDSNLHAGIPVEVAEQEGASSSAGAGIDVVAGGCYKPWYAGRFSDITDVAGYWSQHYSRLRAESEAFTASFFGTSLPEELAEAAAANLSILKSPTVLRQTDGRFWAWEGSEDLQGSCHGTCTHVWNYAQALSHLFPELERTIRDTEFEEGQDAAGHQNFRVPLPIQPADHTFHAAADGQLGGIMKVYREWRISGDTAWLQEIWPKVKQSLHYCIVTWDPDKTGVLSEPHHNTYDIEFWGPDGMCSSIYLGALKAAARIAEACGDAADSDGYEEIYRRGRLYMEQELFNGEYFEQRIVWEGLHAPSPLATKDAWNVNYSAEARALLEEEGPKYQYGKGCLSDGVIGAWLAEMCGLGDILDQDKVRSHLLSVYNYNLKRDLTEHANPQRPGFALGAEGGLLLCTWPKGGKLSLPFVYSDEVWTGIEYQVASHLMALGSVQEGLDIVRTCRDRYDGRTRNPFNEYECGHWYARAMASYGLLQGWGGVRYDAAERKLHVSPRIAGDYSVFLCTAGGYGHAGMRDGAPFVDVKAGQITVDHMELM</sequence>
<dbReference type="Proteomes" id="UP000272528">
    <property type="component" value="Chromosome"/>
</dbReference>
<dbReference type="Pfam" id="PF12215">
    <property type="entry name" value="Glyco_hydr_116N"/>
    <property type="match status" value="1"/>
</dbReference>
<dbReference type="InterPro" id="IPR006775">
    <property type="entry name" value="GH116_catalytic"/>
</dbReference>
<feature type="domain" description="Glycosyl-hydrolase family 116 N-terminal" evidence="2">
    <location>
        <begin position="29"/>
        <end position="361"/>
    </location>
</feature>
<dbReference type="SUPFAM" id="SSF48208">
    <property type="entry name" value="Six-hairpin glycosidases"/>
    <property type="match status" value="1"/>
</dbReference>
<dbReference type="KEGG" id="palb:EJC50_05565"/>
<dbReference type="EMBL" id="CP034437">
    <property type="protein sequence ID" value="AZN39191.1"/>
    <property type="molecule type" value="Genomic_DNA"/>
</dbReference>
<dbReference type="InterPro" id="IPR008928">
    <property type="entry name" value="6-hairpin_glycosidase_sf"/>
</dbReference>
<dbReference type="OrthoDB" id="1007311at2"/>
<dbReference type="InterPro" id="IPR024462">
    <property type="entry name" value="GH116_N"/>
</dbReference>
<dbReference type="Pfam" id="PF04685">
    <property type="entry name" value="DUF608"/>
    <property type="match status" value="1"/>
</dbReference>
<evidence type="ECO:0000313" key="4">
    <source>
        <dbReference type="Proteomes" id="UP000272528"/>
    </source>
</evidence>
<dbReference type="PANTHER" id="PTHR12654:SF0">
    <property type="entry name" value="NON-LYSOSOMAL GLUCOSYLCERAMIDASE"/>
    <property type="match status" value="1"/>
</dbReference>
<dbReference type="InterPro" id="IPR012341">
    <property type="entry name" value="6hp_glycosidase-like_sf"/>
</dbReference>
<dbReference type="InterPro" id="IPR052566">
    <property type="entry name" value="Non-lysos_glucosylceramidase"/>
</dbReference>
<evidence type="ECO:0000313" key="3">
    <source>
        <dbReference type="EMBL" id="AZN39191.1"/>
    </source>
</evidence>
<keyword evidence="4" id="KW-1185">Reference proteome</keyword>
<evidence type="ECO:0000259" key="2">
    <source>
        <dbReference type="Pfam" id="PF12215"/>
    </source>
</evidence>
<dbReference type="PANTHER" id="PTHR12654">
    <property type="entry name" value="BILE ACID BETA-GLUCOSIDASE-RELATED"/>
    <property type="match status" value="1"/>
</dbReference>
<gene>
    <name evidence="3" type="ORF">EJC50_05565</name>
</gene>
<evidence type="ECO:0000259" key="1">
    <source>
        <dbReference type="Pfam" id="PF04685"/>
    </source>
</evidence>
<evidence type="ECO:0008006" key="5">
    <source>
        <dbReference type="Google" id="ProtNLM"/>
    </source>
</evidence>
<organism evidence="3 4">
    <name type="scientific">Paenibacillus albus</name>
    <dbReference type="NCBI Taxonomy" id="2495582"/>
    <lineage>
        <taxon>Bacteria</taxon>
        <taxon>Bacillati</taxon>
        <taxon>Bacillota</taxon>
        <taxon>Bacilli</taxon>
        <taxon>Bacillales</taxon>
        <taxon>Paenibacillaceae</taxon>
        <taxon>Paenibacillus</taxon>
    </lineage>
</organism>
<accession>A0A3Q8X2U3</accession>
<reference evidence="4" key="1">
    <citation type="submission" date="2018-12" db="EMBL/GenBank/DDBJ databases">
        <title>Genome sequence of Peanibacillus sp.</title>
        <authorList>
            <person name="Subramani G."/>
            <person name="Srinivasan S."/>
            <person name="Kim M.K."/>
        </authorList>
    </citation>
    <scope>NUCLEOTIDE SEQUENCE [LARGE SCALE GENOMIC DNA]</scope>
    <source>
        <strain evidence="4">18JY67-1</strain>
    </source>
</reference>